<protein>
    <submittedName>
        <fullName evidence="2">Uncharacterized protein</fullName>
    </submittedName>
</protein>
<evidence type="ECO:0000313" key="2">
    <source>
        <dbReference type="EMBL" id="CAK0849883.1"/>
    </source>
</evidence>
<dbReference type="EMBL" id="CAUYUJ010015102">
    <property type="protein sequence ID" value="CAK0849883.1"/>
    <property type="molecule type" value="Genomic_DNA"/>
</dbReference>
<comment type="caution">
    <text evidence="2">The sequence shown here is derived from an EMBL/GenBank/DDBJ whole genome shotgun (WGS) entry which is preliminary data.</text>
</comment>
<dbReference type="Proteomes" id="UP001189429">
    <property type="component" value="Unassembled WGS sequence"/>
</dbReference>
<name>A0ABN9TUG7_9DINO</name>
<evidence type="ECO:0000256" key="1">
    <source>
        <dbReference type="SAM" id="MobiDB-lite"/>
    </source>
</evidence>
<keyword evidence="3" id="KW-1185">Reference proteome</keyword>
<proteinExistence type="predicted"/>
<gene>
    <name evidence="2" type="ORF">PCOR1329_LOCUS42465</name>
</gene>
<reference evidence="2" key="1">
    <citation type="submission" date="2023-10" db="EMBL/GenBank/DDBJ databases">
        <authorList>
            <person name="Chen Y."/>
            <person name="Shah S."/>
            <person name="Dougan E. K."/>
            <person name="Thang M."/>
            <person name="Chan C."/>
        </authorList>
    </citation>
    <scope>NUCLEOTIDE SEQUENCE [LARGE SCALE GENOMIC DNA]</scope>
</reference>
<feature type="non-terminal residue" evidence="2">
    <location>
        <position position="146"/>
    </location>
</feature>
<feature type="region of interest" description="Disordered" evidence="1">
    <location>
        <begin position="96"/>
        <end position="131"/>
    </location>
</feature>
<accession>A0ABN9TUG7</accession>
<sequence>MMRTLEVQSLGPTAARRAARARRTEVAEAAIRKRIVPETDRPIIETRYIAVGVGNHGALAHATLNPYAKIVNEHQKGKYRSLARSSTVALPSEEEYNDHPYFADPSAALPAEEGNFDIPQEPANQNKSDDMPFVRRVHLRHRRCLQ</sequence>
<organism evidence="2 3">
    <name type="scientific">Prorocentrum cordatum</name>
    <dbReference type="NCBI Taxonomy" id="2364126"/>
    <lineage>
        <taxon>Eukaryota</taxon>
        <taxon>Sar</taxon>
        <taxon>Alveolata</taxon>
        <taxon>Dinophyceae</taxon>
        <taxon>Prorocentrales</taxon>
        <taxon>Prorocentraceae</taxon>
        <taxon>Prorocentrum</taxon>
    </lineage>
</organism>
<evidence type="ECO:0000313" key="3">
    <source>
        <dbReference type="Proteomes" id="UP001189429"/>
    </source>
</evidence>